<dbReference type="Proteomes" id="UP000046393">
    <property type="component" value="Unplaced"/>
</dbReference>
<keyword evidence="1" id="KW-1185">Reference proteome</keyword>
<evidence type="ECO:0000313" key="1">
    <source>
        <dbReference type="Proteomes" id="UP000046393"/>
    </source>
</evidence>
<dbReference type="WBParaSite" id="SMUV_0000419001-mRNA-1">
    <property type="protein sequence ID" value="SMUV_0000419001-mRNA-1"/>
    <property type="gene ID" value="SMUV_0000419001"/>
</dbReference>
<sequence>MIELDTKMMFKTKWRKRNKRGGAEKEIEEWEEFMAISLIMTVALSKARTVLPLLFNPFR</sequence>
<dbReference type="AlphaFoldDB" id="A0A0N5AIE4"/>
<protein>
    <submittedName>
        <fullName evidence="2">Transmembrane protein</fullName>
    </submittedName>
</protein>
<name>A0A0N5AIE4_9BILA</name>
<evidence type="ECO:0000313" key="2">
    <source>
        <dbReference type="WBParaSite" id="SMUV_0000419001-mRNA-1"/>
    </source>
</evidence>
<organism evidence="1 2">
    <name type="scientific">Syphacia muris</name>
    <dbReference type="NCBI Taxonomy" id="451379"/>
    <lineage>
        <taxon>Eukaryota</taxon>
        <taxon>Metazoa</taxon>
        <taxon>Ecdysozoa</taxon>
        <taxon>Nematoda</taxon>
        <taxon>Chromadorea</taxon>
        <taxon>Rhabditida</taxon>
        <taxon>Spirurina</taxon>
        <taxon>Oxyuridomorpha</taxon>
        <taxon>Oxyuroidea</taxon>
        <taxon>Oxyuridae</taxon>
        <taxon>Syphacia</taxon>
    </lineage>
</organism>
<reference evidence="2" key="1">
    <citation type="submission" date="2017-02" db="UniProtKB">
        <authorList>
            <consortium name="WormBaseParasite"/>
        </authorList>
    </citation>
    <scope>IDENTIFICATION</scope>
</reference>
<accession>A0A0N5AIE4</accession>
<proteinExistence type="predicted"/>